<proteinExistence type="predicted"/>
<dbReference type="EMBL" id="CM056814">
    <property type="protein sequence ID" value="KAJ8626906.1"/>
    <property type="molecule type" value="Genomic_DNA"/>
</dbReference>
<reference evidence="1 2" key="1">
    <citation type="journal article" date="2022" name="Hortic Res">
        <title>A haplotype resolved chromosomal level avocado genome allows analysis of novel avocado genes.</title>
        <authorList>
            <person name="Nath O."/>
            <person name="Fletcher S.J."/>
            <person name="Hayward A."/>
            <person name="Shaw L.M."/>
            <person name="Masouleh A.K."/>
            <person name="Furtado A."/>
            <person name="Henry R.J."/>
            <person name="Mitter N."/>
        </authorList>
    </citation>
    <scope>NUCLEOTIDE SEQUENCE [LARGE SCALE GENOMIC DNA]</scope>
    <source>
        <strain evidence="2">cv. Hass</strain>
    </source>
</reference>
<comment type="caution">
    <text evidence="1">The sequence shown here is derived from an EMBL/GenBank/DDBJ whole genome shotgun (WGS) entry which is preliminary data.</text>
</comment>
<name>A0ACC2L060_PERAE</name>
<organism evidence="1 2">
    <name type="scientific">Persea americana</name>
    <name type="common">Avocado</name>
    <dbReference type="NCBI Taxonomy" id="3435"/>
    <lineage>
        <taxon>Eukaryota</taxon>
        <taxon>Viridiplantae</taxon>
        <taxon>Streptophyta</taxon>
        <taxon>Embryophyta</taxon>
        <taxon>Tracheophyta</taxon>
        <taxon>Spermatophyta</taxon>
        <taxon>Magnoliopsida</taxon>
        <taxon>Magnoliidae</taxon>
        <taxon>Laurales</taxon>
        <taxon>Lauraceae</taxon>
        <taxon>Persea</taxon>
    </lineage>
</organism>
<gene>
    <name evidence="1" type="ORF">MRB53_020213</name>
</gene>
<protein>
    <submittedName>
        <fullName evidence="1">Uncharacterized protein</fullName>
    </submittedName>
</protein>
<dbReference type="Proteomes" id="UP001234297">
    <property type="component" value="Chromosome 6"/>
</dbReference>
<accession>A0ACC2L060</accession>
<evidence type="ECO:0000313" key="2">
    <source>
        <dbReference type="Proteomes" id="UP001234297"/>
    </source>
</evidence>
<keyword evidence="2" id="KW-1185">Reference proteome</keyword>
<sequence>MRISSALARIRGVYASSPALLVPRFVASTGSSVGCTSSSEISKVTSTDMQGLIGIRQAKASLIQEGAQGIDDNDRASLDTPKEGTTVRDLKSRGGGNCGVNYSTLHLRDTEDPAKMWLPQKVQHCGEMVGITVDKNKGGWESLMAFAHN</sequence>
<evidence type="ECO:0000313" key="1">
    <source>
        <dbReference type="EMBL" id="KAJ8626906.1"/>
    </source>
</evidence>